<evidence type="ECO:0000313" key="6">
    <source>
        <dbReference type="Proteomes" id="UP000287766"/>
    </source>
</evidence>
<accession>A0A7Z7EUC5</accession>
<evidence type="ECO:0000259" key="4">
    <source>
        <dbReference type="PROSITE" id="PS52035"/>
    </source>
</evidence>
<keyword evidence="3" id="KW-0732">Signal</keyword>
<feature type="signal peptide" evidence="3">
    <location>
        <begin position="1"/>
        <end position="19"/>
    </location>
</feature>
<dbReference type="InterPro" id="IPR050821">
    <property type="entry name" value="Cytosolic_carboxypeptidase"/>
</dbReference>
<dbReference type="RefSeq" id="WP_169930734.1">
    <property type="nucleotide sequence ID" value="NZ_PIPR01000001.1"/>
</dbReference>
<gene>
    <name evidence="5" type="ORF">CWE22_07655</name>
</gene>
<dbReference type="CDD" id="cd06237">
    <property type="entry name" value="M14_Nna1-like"/>
    <property type="match status" value="1"/>
</dbReference>
<evidence type="ECO:0000256" key="3">
    <source>
        <dbReference type="SAM" id="SignalP"/>
    </source>
</evidence>
<dbReference type="EMBL" id="PIPR01000001">
    <property type="protein sequence ID" value="RUO42008.1"/>
    <property type="molecule type" value="Genomic_DNA"/>
</dbReference>
<dbReference type="PROSITE" id="PS52035">
    <property type="entry name" value="PEPTIDASE_M14"/>
    <property type="match status" value="1"/>
</dbReference>
<dbReference type="InterPro" id="IPR000834">
    <property type="entry name" value="Peptidase_M14"/>
</dbReference>
<dbReference type="SMART" id="SM00631">
    <property type="entry name" value="Zn_pept"/>
    <property type="match status" value="1"/>
</dbReference>
<feature type="active site" description="Proton donor/acceptor" evidence="2">
    <location>
        <position position="347"/>
    </location>
</feature>
<dbReference type="GO" id="GO:0004181">
    <property type="term" value="F:metallocarboxypeptidase activity"/>
    <property type="evidence" value="ECO:0007669"/>
    <property type="project" value="InterPro"/>
</dbReference>
<dbReference type="Gene3D" id="2.60.40.3120">
    <property type="match status" value="1"/>
</dbReference>
<dbReference type="PANTHER" id="PTHR12756">
    <property type="entry name" value="CYTOSOLIC CARBOXYPEPTIDASE"/>
    <property type="match status" value="1"/>
</dbReference>
<dbReference type="AlphaFoldDB" id="A0A7Z7EUC5"/>
<comment type="caution">
    <text evidence="5">The sequence shown here is derived from an EMBL/GenBank/DDBJ whole genome shotgun (WGS) entry which is preliminary data.</text>
</comment>
<dbReference type="PANTHER" id="PTHR12756:SF11">
    <property type="entry name" value="CYTOSOLIC CARBOXYPEPTIDASE 1"/>
    <property type="match status" value="1"/>
</dbReference>
<comment type="cofactor">
    <cofactor evidence="1">
        <name>Zn(2+)</name>
        <dbReference type="ChEBI" id="CHEBI:29105"/>
    </cofactor>
</comment>
<dbReference type="GO" id="GO:0008270">
    <property type="term" value="F:zinc ion binding"/>
    <property type="evidence" value="ECO:0007669"/>
    <property type="project" value="InterPro"/>
</dbReference>
<name>A0A7Z7EUC5_9GAMM</name>
<evidence type="ECO:0000256" key="1">
    <source>
        <dbReference type="ARBA" id="ARBA00001947"/>
    </source>
</evidence>
<dbReference type="PROSITE" id="PS51257">
    <property type="entry name" value="PROKAR_LIPOPROTEIN"/>
    <property type="match status" value="1"/>
</dbReference>
<evidence type="ECO:0000313" key="5">
    <source>
        <dbReference type="EMBL" id="RUO42008.1"/>
    </source>
</evidence>
<dbReference type="SUPFAM" id="SSF53187">
    <property type="entry name" value="Zn-dependent exopeptidases"/>
    <property type="match status" value="1"/>
</dbReference>
<reference evidence="6" key="1">
    <citation type="journal article" date="2018" name="Front. Microbiol.">
        <title>Genome-Based Analysis Reveals the Taxonomy and Diversity of the Family Idiomarinaceae.</title>
        <authorList>
            <person name="Liu Y."/>
            <person name="Lai Q."/>
            <person name="Shao Z."/>
        </authorList>
    </citation>
    <scope>NUCLEOTIDE SEQUENCE [LARGE SCALE GENOMIC DNA]</scope>
    <source>
        <strain evidence="6">KYW314</strain>
    </source>
</reference>
<evidence type="ECO:0000256" key="2">
    <source>
        <dbReference type="PROSITE-ProRule" id="PRU01379"/>
    </source>
</evidence>
<dbReference type="Proteomes" id="UP000287766">
    <property type="component" value="Unassembled WGS sequence"/>
</dbReference>
<dbReference type="Pfam" id="PF00246">
    <property type="entry name" value="Peptidase_M14"/>
    <property type="match status" value="1"/>
</dbReference>
<keyword evidence="6" id="KW-1185">Reference proteome</keyword>
<proteinExistence type="inferred from homology"/>
<organism evidence="5 6">
    <name type="scientific">Pseudidiomarina aestuarii</name>
    <dbReference type="NCBI Taxonomy" id="624146"/>
    <lineage>
        <taxon>Bacteria</taxon>
        <taxon>Pseudomonadati</taxon>
        <taxon>Pseudomonadota</taxon>
        <taxon>Gammaproteobacteria</taxon>
        <taxon>Alteromonadales</taxon>
        <taxon>Idiomarinaceae</taxon>
        <taxon>Pseudidiomarina</taxon>
    </lineage>
</organism>
<sequence>MTIRWWLALGLCLPSLASACDFEEVAFSAEFEGGKLSQCEQLGDGHFRLTTVAENYPINPSPWYAFTVVSKTGAREIEIELVAEQSRARYMPKISTDGDTWETVPFTVVDQQFQFSLKISDQPLYVAGQELWTAEDYQQWMTTGARAQRFNTTVIGQSVQGRDIVAMQAVAENNKEWLLVIGRQHPPELTGAIGLLSFVDYLAADADLQNAFYNRYNVLVVPMVNPDGVANGHWRHNAGGKDLNRDWGEFSQPETKAVIDYLNQQLGEDERLAFALDFHSTQQDIFYTLAPESGAQPTDFVTRWLDALKASRLSSFTVRERASYREESHVFTHYIGRTYGVHAVTFEFGDNTPRELVRHIGQQSAHELMLLMKD</sequence>
<feature type="domain" description="Peptidase M14" evidence="4">
    <location>
        <begin position="130"/>
        <end position="374"/>
    </location>
</feature>
<dbReference type="GO" id="GO:0006508">
    <property type="term" value="P:proteolysis"/>
    <property type="evidence" value="ECO:0007669"/>
    <property type="project" value="InterPro"/>
</dbReference>
<comment type="similarity">
    <text evidence="2">Belongs to the peptidase M14 family.</text>
</comment>
<protein>
    <submittedName>
        <fullName evidence="5">Peptidase M14</fullName>
    </submittedName>
</protein>
<feature type="chain" id="PRO_5031007371" evidence="3">
    <location>
        <begin position="20"/>
        <end position="374"/>
    </location>
</feature>
<dbReference type="Gene3D" id="3.40.630.10">
    <property type="entry name" value="Zn peptidases"/>
    <property type="match status" value="1"/>
</dbReference>